<reference evidence="3 4" key="1">
    <citation type="journal article" date="2018" name="Nat. Ecol. Evol.">
        <title>Pezizomycetes genomes reveal the molecular basis of ectomycorrhizal truffle lifestyle.</title>
        <authorList>
            <person name="Murat C."/>
            <person name="Payen T."/>
            <person name="Noel B."/>
            <person name="Kuo A."/>
            <person name="Morin E."/>
            <person name="Chen J."/>
            <person name="Kohler A."/>
            <person name="Krizsan K."/>
            <person name="Balestrini R."/>
            <person name="Da Silva C."/>
            <person name="Montanini B."/>
            <person name="Hainaut M."/>
            <person name="Levati E."/>
            <person name="Barry K.W."/>
            <person name="Belfiori B."/>
            <person name="Cichocki N."/>
            <person name="Clum A."/>
            <person name="Dockter R.B."/>
            <person name="Fauchery L."/>
            <person name="Guy J."/>
            <person name="Iotti M."/>
            <person name="Le Tacon F."/>
            <person name="Lindquist E.A."/>
            <person name="Lipzen A."/>
            <person name="Malagnac F."/>
            <person name="Mello A."/>
            <person name="Molinier V."/>
            <person name="Miyauchi S."/>
            <person name="Poulain J."/>
            <person name="Riccioni C."/>
            <person name="Rubini A."/>
            <person name="Sitrit Y."/>
            <person name="Splivallo R."/>
            <person name="Traeger S."/>
            <person name="Wang M."/>
            <person name="Zifcakova L."/>
            <person name="Wipf D."/>
            <person name="Zambonelli A."/>
            <person name="Paolocci F."/>
            <person name="Nowrousian M."/>
            <person name="Ottonello S."/>
            <person name="Baldrian P."/>
            <person name="Spatafora J.W."/>
            <person name="Henrissat B."/>
            <person name="Nagy L.G."/>
            <person name="Aury J.M."/>
            <person name="Wincker P."/>
            <person name="Grigoriev I.V."/>
            <person name="Bonfante P."/>
            <person name="Martin F.M."/>
        </authorList>
    </citation>
    <scope>NUCLEOTIDE SEQUENCE [LARGE SCALE GENOMIC DNA]</scope>
    <source>
        <strain evidence="3 4">ATCC MYA-4762</strain>
    </source>
</reference>
<gene>
    <name evidence="3" type="ORF">L211DRAFT_856266</name>
</gene>
<feature type="compositionally biased region" description="Pro residues" evidence="1">
    <location>
        <begin position="457"/>
        <end position="466"/>
    </location>
</feature>
<protein>
    <recommendedName>
        <fullName evidence="2">SPIN90/Ldb17 leucine-rich domain-containing protein</fullName>
    </recommendedName>
</protein>
<accession>A0A3N4LY26</accession>
<feature type="compositionally biased region" description="Pro residues" evidence="1">
    <location>
        <begin position="478"/>
        <end position="491"/>
    </location>
</feature>
<dbReference type="GO" id="GO:0051666">
    <property type="term" value="P:actin cortical patch localization"/>
    <property type="evidence" value="ECO:0007669"/>
    <property type="project" value="TreeGrafter"/>
</dbReference>
<sequence>MEFDVSYNLENEQQFWDELDEIVNSPCETSQLIDNHLKSYLGIVTSFQGEYLQSASDWAQCSYLLLDSPLYNTDKTYTRNRLIGRLRTEDSNPVLYLASTILLCDGRQNQETFEVMQAEGLFPRLLEVVGFKRASEDKECRNRLLDVLYEMSRVQRLRWEDLAAIDDAFIIYLFELVEEQAEMEDPYHYVVIRVLLVLNEQYMVSAHAPPPEGENSAAGQEVLTNKIIKILCFKGDVYKTFGENIILLLNRETETSLQLLILKLIYLLCTTSATYEYFYRNDLYVLCDVVIRNLLDLPDDAESLRHTYLRVLYPLLSYTQLRKPPFYKRLELLSLFHTLASIRYNHFEPVDETTTRLVTRCRNVPWLVEEKKVEEPTPDGAPITMGIEAEKPEKAEATESGIVGALGMALDEAVMSEVEVAAVVEKPGVMAPSRSRKIRRPPPPPPPHVHHRATKPSSPPPPPQFPPHASISPNWKPNSPPRTPAHPPQAHPPQSYYLPPSQPTTPPPDKNHSPPPPSVRRRGIPPPPPKPRGTPPGNGTQTPATPSSPPSRLALGQRSLSNSSTASMESRKKPAPPPPRARRTGTGSKQQNGEANGHNGVQQSEAWHPQTHQHVNHYHLNGTGMNGVNVNTAGMDGPGTGVDPGGGIIAMQG</sequence>
<evidence type="ECO:0000256" key="1">
    <source>
        <dbReference type="SAM" id="MobiDB-lite"/>
    </source>
</evidence>
<dbReference type="GO" id="GO:0071933">
    <property type="term" value="F:Arp2/3 complex binding"/>
    <property type="evidence" value="ECO:0007669"/>
    <property type="project" value="TreeGrafter"/>
</dbReference>
<dbReference type="Pfam" id="PF09431">
    <property type="entry name" value="SPIN90_LRD"/>
    <property type="match status" value="1"/>
</dbReference>
<proteinExistence type="predicted"/>
<feature type="compositionally biased region" description="Polar residues" evidence="1">
    <location>
        <begin position="585"/>
        <end position="608"/>
    </location>
</feature>
<feature type="domain" description="SPIN90/Ldb17 leucine-rich" evidence="2">
    <location>
        <begin position="185"/>
        <end position="329"/>
    </location>
</feature>
<name>A0A3N4LY26_9PEZI</name>
<dbReference type="PANTHER" id="PTHR13357:SF1">
    <property type="entry name" value="NCK-INTERACTING PROTEIN WITH SH3 DOMAIN"/>
    <property type="match status" value="1"/>
</dbReference>
<feature type="compositionally biased region" description="Pro residues" evidence="1">
    <location>
        <begin position="500"/>
        <end position="534"/>
    </location>
</feature>
<dbReference type="GO" id="GO:0030479">
    <property type="term" value="C:actin cortical patch"/>
    <property type="evidence" value="ECO:0007669"/>
    <property type="project" value="TreeGrafter"/>
</dbReference>
<keyword evidence="4" id="KW-1185">Reference proteome</keyword>
<dbReference type="InParanoid" id="A0A3N4LY26"/>
<dbReference type="Proteomes" id="UP000267821">
    <property type="component" value="Unassembled WGS sequence"/>
</dbReference>
<evidence type="ECO:0000259" key="2">
    <source>
        <dbReference type="Pfam" id="PF09431"/>
    </source>
</evidence>
<evidence type="ECO:0000313" key="4">
    <source>
        <dbReference type="Proteomes" id="UP000267821"/>
    </source>
</evidence>
<dbReference type="AlphaFoldDB" id="A0A3N4LY26"/>
<dbReference type="GO" id="GO:0006897">
    <property type="term" value="P:endocytosis"/>
    <property type="evidence" value="ECO:0007669"/>
    <property type="project" value="TreeGrafter"/>
</dbReference>
<dbReference type="GO" id="GO:0000147">
    <property type="term" value="P:actin cortical patch assembly"/>
    <property type="evidence" value="ECO:0007669"/>
    <property type="project" value="TreeGrafter"/>
</dbReference>
<organism evidence="3 4">
    <name type="scientific">Terfezia boudieri ATCC MYA-4762</name>
    <dbReference type="NCBI Taxonomy" id="1051890"/>
    <lineage>
        <taxon>Eukaryota</taxon>
        <taxon>Fungi</taxon>
        <taxon>Dikarya</taxon>
        <taxon>Ascomycota</taxon>
        <taxon>Pezizomycotina</taxon>
        <taxon>Pezizomycetes</taxon>
        <taxon>Pezizales</taxon>
        <taxon>Pezizaceae</taxon>
        <taxon>Terfezia</taxon>
    </lineage>
</organism>
<dbReference type="InterPro" id="IPR030125">
    <property type="entry name" value="SPIN90/Ldb17"/>
</dbReference>
<evidence type="ECO:0000313" key="3">
    <source>
        <dbReference type="EMBL" id="RPB26072.1"/>
    </source>
</evidence>
<feature type="region of interest" description="Disordered" evidence="1">
    <location>
        <begin position="430"/>
        <end position="608"/>
    </location>
</feature>
<dbReference type="STRING" id="1051890.A0A3N4LY26"/>
<dbReference type="EMBL" id="ML121535">
    <property type="protein sequence ID" value="RPB26072.1"/>
    <property type="molecule type" value="Genomic_DNA"/>
</dbReference>
<dbReference type="PANTHER" id="PTHR13357">
    <property type="entry name" value="SH3 ADAPTER PROTEIN SPIN90 NCK INTERACTING PROTEIN WITH SH3 DOMAIN"/>
    <property type="match status" value="1"/>
</dbReference>
<feature type="region of interest" description="Disordered" evidence="1">
    <location>
        <begin position="373"/>
        <end position="396"/>
    </location>
</feature>
<dbReference type="InterPro" id="IPR018556">
    <property type="entry name" value="SPIN90/Ldb17_LRD"/>
</dbReference>
<feature type="compositionally biased region" description="Polar residues" evidence="1">
    <location>
        <begin position="558"/>
        <end position="568"/>
    </location>
</feature>
<dbReference type="FunCoup" id="A0A3N4LY26">
    <property type="interactions" value="5"/>
</dbReference>
<dbReference type="OrthoDB" id="445362at2759"/>